<dbReference type="Proteomes" id="UP000017133">
    <property type="component" value="Unassembled WGS sequence"/>
</dbReference>
<keyword evidence="2" id="KW-1185">Reference proteome</keyword>
<gene>
    <name evidence="1" type="ORF">O185_25240</name>
</gene>
<evidence type="ECO:0000313" key="2">
    <source>
        <dbReference type="Proteomes" id="UP000017133"/>
    </source>
</evidence>
<protein>
    <submittedName>
        <fullName evidence="1">Pyocin s3 immunity protein</fullName>
    </submittedName>
</protein>
<accession>U7QVF4</accession>
<proteinExistence type="predicted"/>
<sequence length="151" mass="16925">MKDIAAVINSLGKTANLLVEKRLIPAGRFEYMFKGDNEFLCIPEDGLTLVFEDKSRLLISVSMTLIASGPRMKIYRGDIPPPFFPAMDKAKVRAILGEPSEAKEAVKLPIIGMVGGWDIYINQIKDLYPNTRIVFAYSADQRVSNLTFKRI</sequence>
<organism evidence="1 2">
    <name type="scientific">Photorhabdus temperata J3</name>
    <dbReference type="NCBI Taxonomy" id="1389415"/>
    <lineage>
        <taxon>Bacteria</taxon>
        <taxon>Pseudomonadati</taxon>
        <taxon>Pseudomonadota</taxon>
        <taxon>Gammaproteobacteria</taxon>
        <taxon>Enterobacterales</taxon>
        <taxon>Morganellaceae</taxon>
        <taxon>Photorhabdus</taxon>
    </lineage>
</organism>
<dbReference type="RefSeq" id="WP_023046561.1">
    <property type="nucleotide sequence ID" value="NZ_AXDT01000357.1"/>
</dbReference>
<dbReference type="PATRIC" id="fig|1389415.4.peg.5014"/>
<reference evidence="1 2" key="1">
    <citation type="submission" date="2013-10" db="EMBL/GenBank/DDBJ databases">
        <title>Whole Genome Shotgun Sequence of Photorhabdus temperata J3.</title>
        <authorList>
            <person name="Park G.-S."/>
            <person name="Hong S.-J."/>
            <person name="Shin J.-H."/>
        </authorList>
    </citation>
    <scope>NUCLEOTIDE SEQUENCE [LARGE SCALE GENOMIC DNA]</scope>
    <source>
        <strain evidence="1 2">J3</strain>
    </source>
</reference>
<dbReference type="EMBL" id="AXDT01000357">
    <property type="protein sequence ID" value="ERT10371.1"/>
    <property type="molecule type" value="Genomic_DNA"/>
</dbReference>
<comment type="caution">
    <text evidence="1">The sequence shown here is derived from an EMBL/GenBank/DDBJ whole genome shotgun (WGS) entry which is preliminary data.</text>
</comment>
<name>U7QVF4_PHOTE</name>
<dbReference type="InterPro" id="IPR045657">
    <property type="entry name" value="DUF6392"/>
</dbReference>
<evidence type="ECO:0000313" key="1">
    <source>
        <dbReference type="EMBL" id="ERT10371.1"/>
    </source>
</evidence>
<dbReference type="Pfam" id="PF19929">
    <property type="entry name" value="DUF6392"/>
    <property type="match status" value="1"/>
</dbReference>
<dbReference type="AlphaFoldDB" id="U7QVF4"/>